<proteinExistence type="predicted"/>
<evidence type="ECO:0000313" key="2">
    <source>
        <dbReference type="Proteomes" id="UP000077266"/>
    </source>
</evidence>
<evidence type="ECO:0000313" key="1">
    <source>
        <dbReference type="EMBL" id="KZV78159.1"/>
    </source>
</evidence>
<sequence>MRRFEELRGDAYVRARVNARALRVSIRMAIRAHKFEREKLERSYRSQLLRTSCPCKEHQQTKDLVHKREKNLASAVKKFNMLVTQIEVLVRDSKGPKRKNKIAIPRRLDTRKLFQLDVDDDIWQEDPGLGPQDEDALPRWQVDEDVRRGIRALLEVERCREERERLTAELDGLGVWWREEVGRLTRFLEGTTGACG</sequence>
<name>A0A165YZU3_EXIGL</name>
<gene>
    <name evidence="1" type="ORF">EXIGLDRAFT_634522</name>
</gene>
<dbReference type="EMBL" id="KV427075">
    <property type="protein sequence ID" value="KZV78159.1"/>
    <property type="molecule type" value="Genomic_DNA"/>
</dbReference>
<dbReference type="STRING" id="1314781.A0A165YZU3"/>
<organism evidence="1 2">
    <name type="scientific">Exidia glandulosa HHB12029</name>
    <dbReference type="NCBI Taxonomy" id="1314781"/>
    <lineage>
        <taxon>Eukaryota</taxon>
        <taxon>Fungi</taxon>
        <taxon>Dikarya</taxon>
        <taxon>Basidiomycota</taxon>
        <taxon>Agaricomycotina</taxon>
        <taxon>Agaricomycetes</taxon>
        <taxon>Auriculariales</taxon>
        <taxon>Exidiaceae</taxon>
        <taxon>Exidia</taxon>
    </lineage>
</organism>
<dbReference type="InParanoid" id="A0A165YZU3"/>
<dbReference type="OrthoDB" id="3259165at2759"/>
<accession>A0A165YZU3</accession>
<dbReference type="Proteomes" id="UP000077266">
    <property type="component" value="Unassembled WGS sequence"/>
</dbReference>
<reference evidence="1 2" key="1">
    <citation type="journal article" date="2016" name="Mol. Biol. Evol.">
        <title>Comparative Genomics of Early-Diverging Mushroom-Forming Fungi Provides Insights into the Origins of Lignocellulose Decay Capabilities.</title>
        <authorList>
            <person name="Nagy L.G."/>
            <person name="Riley R."/>
            <person name="Tritt A."/>
            <person name="Adam C."/>
            <person name="Daum C."/>
            <person name="Floudas D."/>
            <person name="Sun H."/>
            <person name="Yadav J.S."/>
            <person name="Pangilinan J."/>
            <person name="Larsson K.H."/>
            <person name="Matsuura K."/>
            <person name="Barry K."/>
            <person name="Labutti K."/>
            <person name="Kuo R."/>
            <person name="Ohm R.A."/>
            <person name="Bhattacharya S.S."/>
            <person name="Shirouzu T."/>
            <person name="Yoshinaga Y."/>
            <person name="Martin F.M."/>
            <person name="Grigoriev I.V."/>
            <person name="Hibbett D.S."/>
        </authorList>
    </citation>
    <scope>NUCLEOTIDE SEQUENCE [LARGE SCALE GENOMIC DNA]</scope>
    <source>
        <strain evidence="1 2">HHB12029</strain>
    </source>
</reference>
<keyword evidence="2" id="KW-1185">Reference proteome</keyword>
<protein>
    <submittedName>
        <fullName evidence="1">Uncharacterized protein</fullName>
    </submittedName>
</protein>
<dbReference type="AlphaFoldDB" id="A0A165YZU3"/>